<dbReference type="InterPro" id="IPR011990">
    <property type="entry name" value="TPR-like_helical_dom_sf"/>
</dbReference>
<evidence type="ECO:0000313" key="3">
    <source>
        <dbReference type="EMBL" id="GES22331.1"/>
    </source>
</evidence>
<evidence type="ECO:0000256" key="1">
    <source>
        <dbReference type="SAM" id="MobiDB-lite"/>
    </source>
</evidence>
<sequence length="803" mass="88197">MGSSRPDGTGNSHEENTRSDMSGAAGDVVQARDVHGGVHFHGPQPLDRQVPRQLPGDVRGFVNRTGELQRLGKALIPDGDLFRSAGICVIAGTAGVGKTALALHWAHQIRDRFPDGQLYMNLRGYDPGAPITAKEVLDRFLRALDVPVSAIPLELEDRSALYRSRLAGRRVLIVLDNAASAAQVRPLLPGTDTCLVIVTSRSRLSGLVARDGANRVRVDMLAEAESLDLIRSVTADYRKEDSSEDLAELVRLCARLPLALRIAGERAASRPWMPLRELIRDLRDESALWDALTAEDGDEADAVRTVFAWSYRALPEPAARSFRLLGLHPGPEFGAAAAAAMVGSTPGQVRQMLDLLVGAYLLEQIAPDRYQFHDLMRAYAIDQATAEESAQSRQDVLRQVAAWYLHSAAHAQEKLAPFDRSITLSGSAAPVGAVTFAGYPEALRWFQDELTNLTAVVLAAARAGLDDLAWQLAAVTRSYCARHNTFEPWFTMAAAGLEAARRVGNRYGEAEVLDSLGKAYVQSHQLDKGAEHHQLAFELGRELGNQLGEAMALNNLGLINLRRRRLAQAYADLERSVELLETLGASSWEMIVRANLAEIGFELGRLDDSVEDAQRALEFFRSLDLPDRKGNTLRILSMIRRESGQVSLAREHIEEALAIAREQGNLMWEGYWLLEHGKVRMAEGDFADSMVSFQRSASIHRRIGDRAREAQALDVTGVAYREIGRPAESLEFHRRAAAIQRELGDQWQLAVALENIVAAVDIAGTGADDTVHLREALAALDGLTDPRALAMRQRLLSRIPDPR</sequence>
<dbReference type="Gene3D" id="1.25.40.10">
    <property type="entry name" value="Tetratricopeptide repeat domain"/>
    <property type="match status" value="2"/>
</dbReference>
<dbReference type="EMBL" id="BLAF01000030">
    <property type="protein sequence ID" value="GES22331.1"/>
    <property type="molecule type" value="Genomic_DNA"/>
</dbReference>
<dbReference type="PANTHER" id="PTHR47691">
    <property type="entry name" value="REGULATOR-RELATED"/>
    <property type="match status" value="1"/>
</dbReference>
<dbReference type="AlphaFoldDB" id="A0A5M3XRT5"/>
<gene>
    <name evidence="3" type="ORF">Aple_052280</name>
</gene>
<dbReference type="RefSeq" id="WP_155347288.1">
    <property type="nucleotide sequence ID" value="NZ_BAAAHM010000015.1"/>
</dbReference>
<keyword evidence="4" id="KW-1185">Reference proteome</keyword>
<organism evidence="3 4">
    <name type="scientific">Acrocarpospora pleiomorpha</name>
    <dbReference type="NCBI Taxonomy" id="90975"/>
    <lineage>
        <taxon>Bacteria</taxon>
        <taxon>Bacillati</taxon>
        <taxon>Actinomycetota</taxon>
        <taxon>Actinomycetes</taxon>
        <taxon>Streptosporangiales</taxon>
        <taxon>Streptosporangiaceae</taxon>
        <taxon>Acrocarpospora</taxon>
    </lineage>
</organism>
<dbReference type="OrthoDB" id="5521887at2"/>
<comment type="caution">
    <text evidence="3">The sequence shown here is derived from an EMBL/GenBank/DDBJ whole genome shotgun (WGS) entry which is preliminary data.</text>
</comment>
<dbReference type="PRINTS" id="PR00364">
    <property type="entry name" value="DISEASERSIST"/>
</dbReference>
<dbReference type="InterPro" id="IPR019734">
    <property type="entry name" value="TPR_rpt"/>
</dbReference>
<evidence type="ECO:0000313" key="4">
    <source>
        <dbReference type="Proteomes" id="UP000377595"/>
    </source>
</evidence>
<dbReference type="SUPFAM" id="SSF52540">
    <property type="entry name" value="P-loop containing nucleoside triphosphate hydrolases"/>
    <property type="match status" value="1"/>
</dbReference>
<dbReference type="SUPFAM" id="SSF48452">
    <property type="entry name" value="TPR-like"/>
    <property type="match status" value="2"/>
</dbReference>
<accession>A0A5M3XRT5</accession>
<name>A0A5M3XRT5_9ACTN</name>
<dbReference type="Pfam" id="PF13401">
    <property type="entry name" value="AAA_22"/>
    <property type="match status" value="1"/>
</dbReference>
<reference evidence="3 4" key="1">
    <citation type="submission" date="2019-10" db="EMBL/GenBank/DDBJ databases">
        <title>Whole genome shotgun sequence of Acrocarpospora pleiomorpha NBRC 16267.</title>
        <authorList>
            <person name="Ichikawa N."/>
            <person name="Kimura A."/>
            <person name="Kitahashi Y."/>
            <person name="Komaki H."/>
            <person name="Oguchi A."/>
        </authorList>
    </citation>
    <scope>NUCLEOTIDE SEQUENCE [LARGE SCALE GENOMIC DNA]</scope>
    <source>
        <strain evidence="3 4">NBRC 16267</strain>
    </source>
</reference>
<proteinExistence type="predicted"/>
<dbReference type="Proteomes" id="UP000377595">
    <property type="component" value="Unassembled WGS sequence"/>
</dbReference>
<dbReference type="GO" id="GO:0043531">
    <property type="term" value="F:ADP binding"/>
    <property type="evidence" value="ECO:0007669"/>
    <property type="project" value="InterPro"/>
</dbReference>
<dbReference type="Pfam" id="PF13424">
    <property type="entry name" value="TPR_12"/>
    <property type="match status" value="2"/>
</dbReference>
<dbReference type="Gene3D" id="3.40.50.300">
    <property type="entry name" value="P-loop containing nucleotide triphosphate hydrolases"/>
    <property type="match status" value="1"/>
</dbReference>
<dbReference type="PANTHER" id="PTHR47691:SF3">
    <property type="entry name" value="HTH-TYPE TRANSCRIPTIONAL REGULATOR RV0890C-RELATED"/>
    <property type="match status" value="1"/>
</dbReference>
<dbReference type="InterPro" id="IPR049945">
    <property type="entry name" value="AAA_22"/>
</dbReference>
<protein>
    <recommendedName>
        <fullName evidence="2">ORC1/DEAH AAA+ ATPase domain-containing protein</fullName>
    </recommendedName>
</protein>
<dbReference type="SMART" id="SM00028">
    <property type="entry name" value="TPR"/>
    <property type="match status" value="5"/>
</dbReference>
<feature type="domain" description="ORC1/DEAH AAA+ ATPase" evidence="2">
    <location>
        <begin position="84"/>
        <end position="179"/>
    </location>
</feature>
<dbReference type="InterPro" id="IPR027417">
    <property type="entry name" value="P-loop_NTPase"/>
</dbReference>
<evidence type="ECO:0000259" key="2">
    <source>
        <dbReference type="Pfam" id="PF13401"/>
    </source>
</evidence>
<feature type="region of interest" description="Disordered" evidence="1">
    <location>
        <begin position="1"/>
        <end position="23"/>
    </location>
</feature>